<reference evidence="10" key="2">
    <citation type="submission" date="2022-10" db="EMBL/GenBank/DDBJ databases">
        <authorList>
            <consortium name="ENA_rothamsted_submissions"/>
            <consortium name="culmorum"/>
            <person name="King R."/>
        </authorList>
    </citation>
    <scope>NUCLEOTIDE SEQUENCE</scope>
</reference>
<feature type="transmembrane region" description="Helical" evidence="8">
    <location>
        <begin position="461"/>
        <end position="483"/>
    </location>
</feature>
<proteinExistence type="predicted"/>
<feature type="transmembrane region" description="Helical" evidence="8">
    <location>
        <begin position="1576"/>
        <end position="1600"/>
    </location>
</feature>
<dbReference type="Gene3D" id="1.10.287.630">
    <property type="entry name" value="Helix hairpin bin"/>
    <property type="match status" value="1"/>
</dbReference>
<keyword evidence="7" id="KW-1071">Ligand-gated ion channel</keyword>
<evidence type="ECO:0000313" key="10">
    <source>
        <dbReference type="EMBL" id="CAH1119872.1"/>
    </source>
</evidence>
<reference evidence="10" key="1">
    <citation type="submission" date="2022-01" db="EMBL/GenBank/DDBJ databases">
        <authorList>
            <person name="King R."/>
        </authorList>
    </citation>
    <scope>NUCLEOTIDE SEQUENCE</scope>
</reference>
<dbReference type="CDD" id="cd00038">
    <property type="entry name" value="CAP_ED"/>
    <property type="match status" value="4"/>
</dbReference>
<dbReference type="InterPro" id="IPR014710">
    <property type="entry name" value="RmlC-like_jellyroll"/>
</dbReference>
<dbReference type="SMART" id="SM00100">
    <property type="entry name" value="cNMP"/>
    <property type="match status" value="4"/>
</dbReference>
<evidence type="ECO:0000313" key="11">
    <source>
        <dbReference type="Proteomes" id="UP001153737"/>
    </source>
</evidence>
<feature type="transmembrane region" description="Helical" evidence="8">
    <location>
        <begin position="1362"/>
        <end position="1382"/>
    </location>
</feature>
<feature type="transmembrane region" description="Helical" evidence="8">
    <location>
        <begin position="26"/>
        <end position="52"/>
    </location>
</feature>
<comment type="subcellular location">
    <subcellularLocation>
        <location evidence="1">Membrane</location>
        <topology evidence="1">Multi-pass membrane protein</topology>
    </subcellularLocation>
</comment>
<dbReference type="Gene3D" id="2.60.120.10">
    <property type="entry name" value="Jelly Rolls"/>
    <property type="match status" value="4"/>
</dbReference>
<dbReference type="InterPro" id="IPR018490">
    <property type="entry name" value="cNMP-bd_dom_sf"/>
</dbReference>
<dbReference type="Proteomes" id="UP001153737">
    <property type="component" value="Chromosome 13"/>
</dbReference>
<feature type="transmembrane region" description="Helical" evidence="8">
    <location>
        <begin position="894"/>
        <end position="914"/>
    </location>
</feature>
<organism evidence="10 11">
    <name type="scientific">Phaedon cochleariae</name>
    <name type="common">Mustard beetle</name>
    <dbReference type="NCBI Taxonomy" id="80249"/>
    <lineage>
        <taxon>Eukaryota</taxon>
        <taxon>Metazoa</taxon>
        <taxon>Ecdysozoa</taxon>
        <taxon>Arthropoda</taxon>
        <taxon>Hexapoda</taxon>
        <taxon>Insecta</taxon>
        <taxon>Pterygota</taxon>
        <taxon>Neoptera</taxon>
        <taxon>Endopterygota</taxon>
        <taxon>Coleoptera</taxon>
        <taxon>Polyphaga</taxon>
        <taxon>Cucujiformia</taxon>
        <taxon>Chrysomeloidea</taxon>
        <taxon>Chrysomelidae</taxon>
        <taxon>Chrysomelinae</taxon>
        <taxon>Chrysomelini</taxon>
        <taxon>Phaedon</taxon>
    </lineage>
</organism>
<dbReference type="OrthoDB" id="415460at2759"/>
<feature type="domain" description="Cyclic nucleotide-binding" evidence="9">
    <location>
        <begin position="639"/>
        <end position="739"/>
    </location>
</feature>
<feature type="domain" description="Cyclic nucleotide-binding" evidence="9">
    <location>
        <begin position="1678"/>
        <end position="1747"/>
    </location>
</feature>
<dbReference type="InterPro" id="IPR005821">
    <property type="entry name" value="Ion_trans_dom"/>
</dbReference>
<gene>
    <name evidence="10" type="ORF">PHAECO_LOCUS3468</name>
</gene>
<feature type="transmembrane region" description="Helical" evidence="8">
    <location>
        <begin position="811"/>
        <end position="839"/>
    </location>
</feature>
<name>A0A9P0GPU6_PHACE</name>
<evidence type="ECO:0000256" key="8">
    <source>
        <dbReference type="SAM" id="Phobius"/>
    </source>
</evidence>
<evidence type="ECO:0000256" key="6">
    <source>
        <dbReference type="ARBA" id="ARBA00023136"/>
    </source>
</evidence>
<keyword evidence="3 8" id="KW-0812">Transmembrane</keyword>
<feature type="transmembrane region" description="Helical" evidence="8">
    <location>
        <begin position="859"/>
        <end position="882"/>
    </location>
</feature>
<dbReference type="Pfam" id="PF00027">
    <property type="entry name" value="cNMP_binding"/>
    <property type="match status" value="3"/>
</dbReference>
<dbReference type="PANTHER" id="PTHR45638:SF11">
    <property type="entry name" value="CYCLIC NUCLEOTIDE-GATED CATION CHANNEL SUBUNIT A"/>
    <property type="match status" value="1"/>
</dbReference>
<keyword evidence="4 8" id="KW-1133">Transmembrane helix</keyword>
<evidence type="ECO:0000256" key="1">
    <source>
        <dbReference type="ARBA" id="ARBA00004141"/>
    </source>
</evidence>
<evidence type="ECO:0000256" key="5">
    <source>
        <dbReference type="ARBA" id="ARBA00023065"/>
    </source>
</evidence>
<keyword evidence="7" id="KW-0407">Ion channel</keyword>
<feature type="transmembrane region" description="Helical" evidence="8">
    <location>
        <begin position="1501"/>
        <end position="1522"/>
    </location>
</feature>
<feature type="domain" description="Cyclic nucleotide-binding" evidence="9">
    <location>
        <begin position="1178"/>
        <end position="1268"/>
    </location>
</feature>
<feature type="transmembrane region" description="Helical" evidence="8">
    <location>
        <begin position="536"/>
        <end position="553"/>
    </location>
</feature>
<evidence type="ECO:0000256" key="2">
    <source>
        <dbReference type="ARBA" id="ARBA00022448"/>
    </source>
</evidence>
<feature type="transmembrane region" description="Helical" evidence="8">
    <location>
        <begin position="1543"/>
        <end position="1564"/>
    </location>
</feature>
<dbReference type="EMBL" id="OU896719">
    <property type="protein sequence ID" value="CAH1119872.1"/>
    <property type="molecule type" value="Genomic_DNA"/>
</dbReference>
<dbReference type="SUPFAM" id="SSF51206">
    <property type="entry name" value="cAMP-binding domain-like"/>
    <property type="match status" value="4"/>
</dbReference>
<dbReference type="SUPFAM" id="SSF81324">
    <property type="entry name" value="Voltage-gated potassium channels"/>
    <property type="match status" value="4"/>
</dbReference>
<evidence type="ECO:0000256" key="4">
    <source>
        <dbReference type="ARBA" id="ARBA00022989"/>
    </source>
</evidence>
<keyword evidence="2" id="KW-0813">Transport</keyword>
<sequence length="1803" mass="210371">MHVYGTIQILFGVGYGDVFPRSLPEVILFIGVFLVGQVLLVCLVASMTLLMINSKTNEVFLAQKQKDIARYVEDLDPLTKSKTNQYYKTFWTTNNPSFLDSLPSPLKTSLVYDMKCGLLHRSMLLKDLPELILTKLASAMKLVRHLPGDAIYHQYVVKTCMICVENGVLELLHNEDGESSVICFRKGTILGEVSLFFNVPSKGTVRATKFTELNILEKSDFIRIMRNFPEVLRGMRKTIESRLEDVSVKKNPIIKPFSVTCLRRLKRKLNKTVEDEDINESKDYSKLYKISRRRNIFNESIVCIKDSFPWILQDNSYPLKTWKFINNLIQISYCLVYPYYVIFQYVREPMVELGIIADVLCFLDVLLQCITAVSIEEQELLSSVPKIIDHRLDDFRFDLDVFSLFPIEVWGYLFSDPVDRIRYYDLFKFNRLLRLHKINEIIKLFNNNISSISYVGCVLRITLYTLLILYYFSCLLFLNAYFYGVCDSNSWYYLSVFEWDKKNHPMHPVVDSIFFTTTAFFFNGFVDYLPRTRSDVAIVLMVMLSGLIFNSYFTSRLISSGYFEIFHVGGARLRPLFRGFSSLCRISYSSRKRIERFLKIDPCLSSEGTKKYINDTASNHLTSLIECCKLNNTLADTPLFQMVDGYFLKLMEKEAKLLKLPYNEVLYTFGTSTREMFVLQEGFCDVYNSEDGFDRNVGPGYPFGMLEMLFCIPKKHTVVTTTDCVFVRIEYGSLYKIMGLFPREHDALEEVVHCEEMVRAVKRMQMEEDLETFFEARDHRDPNQPCFINLTKHWPNYCQVFRRKMGSLWPLGVLLLPVSIHPEGFFLTLWCSVRCFLIFLSSILDPLTILAPPFADELYWWLVICHASIYIDMYLSLHIAYYDGKGAFKIHPAYTSWYYLSHSFLLDFLCALPWEKLMFNSDHNGSETDLIAPHHHHNAWKLVKLLQLYKVIKFFGYLEMDLFKRFGTFRLVQIALAAVVVVNVFATLGIRQICRYLFDGVPGRVETIWEDGNGTVHKGYLSCDIGFWKENSLFDQLTDPLELLLIGVYGVVNIITSTSLGDLKPATSTILIGTTLATIIGFIIFSIFTSIVVGIMLERAEETFQYRESVGQLMKFFNSKKLSSELRKKAFRHFKLTWERTGAQGDRFHSIQKMQAEVPLLNDILLNYYQNILEEVPLFYDLDTNLLRLFVDKIQVKHFRKGQIIVRPKDLIHEIFIVASGQIEVISGHGQTEILDVSGIFGNIQKSVYSRSSMSAVARRNVELWVINTAELFDAVKYYPVVLDDMDNVWKKKLFYMSSSVRADDISSQSQEVDVVDQMESEVEEITRKSSILLRKYKPVQFCIPQRWFRFALEPNHDVFKVLDFITVFSSILNIFAIPYIFVTQENSMVDYIHLVFEPVYYVRIFFKLHQSHINFYGNLVKTNSKIYRRYLNSSRQVFWDVAPNLPVYLTCFVFPREEWFFSYSCLRLIHLLRFVYISEYFDTYCNTLGAKYWLPLAKSILYYTFFIHILACIWFMMSCPFDNCHPDSWIFKFGNDVSATNVCYRVVLSYYFVLSLLTTTGIGDVSPENVLELCFALITILIGKIMISNIIGSVLRYVYQSEKTHLEYERDSKQLVQYLRNRNVSEYLIQRTWTFLKNQWDYEKCLLASKIFEELPYTLRQEISVSLYGDYLRETFLFKDIDENLLSQICSKLTPRTFFKHDYIVKHGHMDSTMYFIVQGEVCVSTKHDDLTETRHVILHAKDLFGVSQGLDLEAHHNFCYRPQGSEVEVLTLRFDDWAYMLGFFPKDNVKIFSRVQNAYLQ</sequence>
<evidence type="ECO:0000256" key="3">
    <source>
        <dbReference type="ARBA" id="ARBA00022692"/>
    </source>
</evidence>
<dbReference type="InterPro" id="IPR000595">
    <property type="entry name" value="cNMP-bd_dom"/>
</dbReference>
<dbReference type="PANTHER" id="PTHR45638">
    <property type="entry name" value="CYCLIC NUCLEOTIDE-GATED CATION CHANNEL SUBUNIT A"/>
    <property type="match status" value="1"/>
</dbReference>
<dbReference type="Pfam" id="PF00520">
    <property type="entry name" value="Ion_trans"/>
    <property type="match status" value="1"/>
</dbReference>
<dbReference type="PROSITE" id="PS50042">
    <property type="entry name" value="CNMP_BINDING_3"/>
    <property type="match status" value="4"/>
</dbReference>
<dbReference type="Gene3D" id="1.10.287.70">
    <property type="match status" value="3"/>
</dbReference>
<protein>
    <recommendedName>
        <fullName evidence="9">Cyclic nucleotide-binding domain-containing protein</fullName>
    </recommendedName>
</protein>
<feature type="transmembrane region" description="Helical" evidence="8">
    <location>
        <begin position="1041"/>
        <end position="1058"/>
    </location>
</feature>
<evidence type="ECO:0000259" key="9">
    <source>
        <dbReference type="PROSITE" id="PS50042"/>
    </source>
</evidence>
<keyword evidence="5" id="KW-0406">Ion transport</keyword>
<dbReference type="InterPro" id="IPR050866">
    <property type="entry name" value="CNG_cation_channel"/>
</dbReference>
<keyword evidence="11" id="KW-1185">Reference proteome</keyword>
<feature type="transmembrane region" description="Helical" evidence="8">
    <location>
        <begin position="1070"/>
        <end position="1097"/>
    </location>
</feature>
<keyword evidence="6 8" id="KW-0472">Membrane</keyword>
<dbReference type="GO" id="GO:0044877">
    <property type="term" value="F:protein-containing complex binding"/>
    <property type="evidence" value="ECO:0007669"/>
    <property type="project" value="TreeGrafter"/>
</dbReference>
<feature type="domain" description="Cyclic nucleotide-binding" evidence="9">
    <location>
        <begin position="124"/>
        <end position="242"/>
    </location>
</feature>
<evidence type="ECO:0000256" key="7">
    <source>
        <dbReference type="ARBA" id="ARBA00023286"/>
    </source>
</evidence>
<accession>A0A9P0GPU6</accession>
<feature type="transmembrane region" description="Helical" evidence="8">
    <location>
        <begin position="971"/>
        <end position="990"/>
    </location>
</feature>
<dbReference type="GO" id="GO:0005221">
    <property type="term" value="F:intracellularly cyclic nucleotide-activated monoatomic cation channel activity"/>
    <property type="evidence" value="ECO:0007669"/>
    <property type="project" value="InterPro"/>
</dbReference>